<gene>
    <name evidence="1" type="ORF">EVA_11962</name>
</gene>
<name>J9GDR5_9ZZZZ</name>
<organism evidence="1">
    <name type="scientific">gut metagenome</name>
    <dbReference type="NCBI Taxonomy" id="749906"/>
    <lineage>
        <taxon>unclassified sequences</taxon>
        <taxon>metagenomes</taxon>
        <taxon>organismal metagenomes</taxon>
    </lineage>
</organism>
<protein>
    <submittedName>
        <fullName evidence="1">Signal peptidase II</fullName>
        <ecNumber evidence="1">3.4.23.36</ecNumber>
    </submittedName>
</protein>
<reference evidence="1" key="1">
    <citation type="journal article" date="2012" name="PLoS ONE">
        <title>Gene sets for utilization of primary and secondary nutrition supplies in the distal gut of endangered iberian lynx.</title>
        <authorList>
            <person name="Alcaide M."/>
            <person name="Messina E."/>
            <person name="Richter M."/>
            <person name="Bargiela R."/>
            <person name="Peplies J."/>
            <person name="Huws S.A."/>
            <person name="Newbold C.J."/>
            <person name="Golyshin P.N."/>
            <person name="Simon M.A."/>
            <person name="Lopez G."/>
            <person name="Yakimov M.M."/>
            <person name="Ferrer M."/>
        </authorList>
    </citation>
    <scope>NUCLEOTIDE SEQUENCE</scope>
</reference>
<dbReference type="Pfam" id="PF01252">
    <property type="entry name" value="Peptidase_A8"/>
    <property type="match status" value="1"/>
</dbReference>
<keyword evidence="1" id="KW-0378">Hydrolase</keyword>
<dbReference type="EC" id="3.4.23.36" evidence="1"/>
<sequence length="74" mass="7922">MLYAIVALLVIIADQWVKYWVSMSISMASTGEPLIPGIVSLVNLHNDGCAFSFLSGGGARIYFIVLTGIFTVAV</sequence>
<dbReference type="AlphaFoldDB" id="J9GDR5"/>
<dbReference type="GO" id="GO:0006508">
    <property type="term" value="P:proteolysis"/>
    <property type="evidence" value="ECO:0007669"/>
    <property type="project" value="InterPro"/>
</dbReference>
<dbReference type="InterPro" id="IPR001872">
    <property type="entry name" value="Peptidase_A8"/>
</dbReference>
<comment type="caution">
    <text evidence="1">The sequence shown here is derived from an EMBL/GenBank/DDBJ whole genome shotgun (WGS) entry which is preliminary data.</text>
</comment>
<dbReference type="EMBL" id="AMCI01003595">
    <property type="protein sequence ID" value="EJW99932.1"/>
    <property type="molecule type" value="Genomic_DNA"/>
</dbReference>
<evidence type="ECO:0000313" key="1">
    <source>
        <dbReference type="EMBL" id="EJW99932.1"/>
    </source>
</evidence>
<proteinExistence type="predicted"/>
<feature type="non-terminal residue" evidence="1">
    <location>
        <position position="74"/>
    </location>
</feature>
<accession>J9GDR5</accession>
<dbReference type="GO" id="GO:0016020">
    <property type="term" value="C:membrane"/>
    <property type="evidence" value="ECO:0007669"/>
    <property type="project" value="InterPro"/>
</dbReference>
<dbReference type="GO" id="GO:0004190">
    <property type="term" value="F:aspartic-type endopeptidase activity"/>
    <property type="evidence" value="ECO:0007669"/>
    <property type="project" value="UniProtKB-EC"/>
</dbReference>